<name>A0AAW9DCD9_9BACT</name>
<keyword evidence="2" id="KW-0378">Hydrolase</keyword>
<dbReference type="InterPro" id="IPR002711">
    <property type="entry name" value="HNH"/>
</dbReference>
<keyword evidence="2" id="KW-0540">Nuclease</keyword>
<organism evidence="2 3">
    <name type="scientific">Aliarcobacter skirrowii</name>
    <dbReference type="NCBI Taxonomy" id="28200"/>
    <lineage>
        <taxon>Bacteria</taxon>
        <taxon>Pseudomonadati</taxon>
        <taxon>Campylobacterota</taxon>
        <taxon>Epsilonproteobacteria</taxon>
        <taxon>Campylobacterales</taxon>
        <taxon>Arcobacteraceae</taxon>
        <taxon>Aliarcobacter</taxon>
    </lineage>
</organism>
<dbReference type="CDD" id="cd00085">
    <property type="entry name" value="HNHc"/>
    <property type="match status" value="1"/>
</dbReference>
<evidence type="ECO:0000259" key="1">
    <source>
        <dbReference type="Pfam" id="PF01844"/>
    </source>
</evidence>
<dbReference type="InterPro" id="IPR003615">
    <property type="entry name" value="HNH_nuc"/>
</dbReference>
<comment type="caution">
    <text evidence="2">The sequence shown here is derived from an EMBL/GenBank/DDBJ whole genome shotgun (WGS) entry which is preliminary data.</text>
</comment>
<proteinExistence type="predicted"/>
<reference evidence="2" key="1">
    <citation type="journal article" date="2023" name="Front. Microbiol.">
        <title>Genomic diversity and taxonomic marker for Arcobacter species.</title>
        <authorList>
            <person name="Zhou G."/>
            <person name="Gu Y."/>
            <person name="Wang H."/>
            <person name="Chen X."/>
            <person name="Zhang X."/>
            <person name="Shao Z."/>
            <person name="Yan X."/>
            <person name="Zhang J."/>
            <person name="Zhang M."/>
        </authorList>
    </citation>
    <scope>NUCLEOTIDE SEQUENCE</scope>
    <source>
        <strain evidence="2">BJSY19SF1-2</strain>
    </source>
</reference>
<dbReference type="GO" id="GO:0003676">
    <property type="term" value="F:nucleic acid binding"/>
    <property type="evidence" value="ECO:0007669"/>
    <property type="project" value="InterPro"/>
</dbReference>
<gene>
    <name evidence="2" type="ORF">Q6A80_09275</name>
</gene>
<dbReference type="AlphaFoldDB" id="A0AAW9DCD9"/>
<keyword evidence="2" id="KW-0255">Endonuclease</keyword>
<dbReference type="RefSeq" id="WP_319048435.1">
    <property type="nucleotide sequence ID" value="NZ_JAUQUR010000008.1"/>
</dbReference>
<dbReference type="EMBL" id="JAUQUR010000008">
    <property type="protein sequence ID" value="MDX4069910.1"/>
    <property type="molecule type" value="Genomic_DNA"/>
</dbReference>
<dbReference type="GO" id="GO:0004519">
    <property type="term" value="F:endonuclease activity"/>
    <property type="evidence" value="ECO:0007669"/>
    <property type="project" value="UniProtKB-KW"/>
</dbReference>
<reference evidence="2" key="2">
    <citation type="submission" date="2023-07" db="EMBL/GenBank/DDBJ databases">
        <authorList>
            <person name="Zhang M."/>
            <person name="Zhou G."/>
        </authorList>
    </citation>
    <scope>NUCLEOTIDE SEQUENCE</scope>
    <source>
        <strain evidence="2">BJSY19SF1-2</strain>
    </source>
</reference>
<protein>
    <submittedName>
        <fullName evidence="2">HNH endonuclease</fullName>
    </submittedName>
</protein>
<sequence>MAIKDNAYITLQKLGGRATEKQLVKEYIKMYPDYDQNYTLTKTPSEAKIRGTINAELMRNSLHEKIKIDKTKTPYEYYIIDFIEQLVVIQPIGTHNSIKDFLKYNNTRWAEKERYRKQWLKSDGAIVLFIKNANIFAMGNITTIEQTDNDEYPLDYSYNLELVDYIDYQKILEIVQPNLGNFSTYQLLDYNISKQVIDYINSQKIYYLDDNSADVELQENIANITSNEPEHKPQQIKSLKENNSGKIYPRNLAYAKKALEEANFSCEVDNAHKTFISKAMNKQYMESHHLIPLQFQEDFSYSLDIPANIVSVCPNCHRKLHFGFIEDKKEILKKLFERKNNKLKEFGIIINEDELFEIYT</sequence>
<dbReference type="Proteomes" id="UP001283691">
    <property type="component" value="Unassembled WGS sequence"/>
</dbReference>
<evidence type="ECO:0000313" key="2">
    <source>
        <dbReference type="EMBL" id="MDX4069910.1"/>
    </source>
</evidence>
<dbReference type="GO" id="GO:0008270">
    <property type="term" value="F:zinc ion binding"/>
    <property type="evidence" value="ECO:0007669"/>
    <property type="project" value="InterPro"/>
</dbReference>
<accession>A0AAW9DCD9</accession>
<feature type="domain" description="HNH" evidence="1">
    <location>
        <begin position="283"/>
        <end position="321"/>
    </location>
</feature>
<evidence type="ECO:0000313" key="3">
    <source>
        <dbReference type="Proteomes" id="UP001283691"/>
    </source>
</evidence>
<dbReference type="Pfam" id="PF01844">
    <property type="entry name" value="HNH"/>
    <property type="match status" value="1"/>
</dbReference>